<sequence length="405" mass="45593">MAIPHSILLLLFVTSMCVMVTLGAPNFSYIKGNVSCTIVNLTGEGKPEDYSFLTNSTEELIFDNATIGVLDLTHPLASIRPWKVVITNSNVTRVLFPAAMSASVVHLTHMGVEDVQFENNTSLQDFRADYTSLQVVSPTVSKLLTLDILWITHSQLTNFSFDVLENSPVSLLYLVGNKIELVTITPGLVCCRNLEELFLSGNQLKRLDFGTMALMSKLKTILLEGNRLTEVQLNLPDREHQQMTVNEAGDVQTFCSWRTYYIEQEQKTHDVPRPNCTDYFATLLSVHMPRNAFEHIDFGVFRLMNNLNSLDLTKNRLLELVATEEKVPIRLSELFASNNNVSDVYLRPFPAMKAIYLYDNNVNALNMSSLPEELDYLNLVNNPLDCNELPHMNSSVKALGPYTEC</sequence>
<evidence type="ECO:0000313" key="3">
    <source>
        <dbReference type="EnsemblMetazoa" id="AARA003458-PA"/>
    </source>
</evidence>
<proteinExistence type="predicted"/>
<keyword evidence="2" id="KW-0677">Repeat</keyword>
<accession>A0A182HQB5</accession>
<dbReference type="Gene3D" id="3.80.10.10">
    <property type="entry name" value="Ribonuclease Inhibitor"/>
    <property type="match status" value="2"/>
</dbReference>
<dbReference type="VEuPathDB" id="VectorBase:AARA003458"/>
<dbReference type="EnsemblMetazoa" id="AARA003458-RA">
    <property type="protein sequence ID" value="AARA003458-PA"/>
    <property type="gene ID" value="AARA003458"/>
</dbReference>
<evidence type="ECO:0000313" key="4">
    <source>
        <dbReference type="Proteomes" id="UP000075840"/>
    </source>
</evidence>
<dbReference type="PANTHER" id="PTHR45712">
    <property type="entry name" value="AGAP008170-PA"/>
    <property type="match status" value="1"/>
</dbReference>
<dbReference type="EMBL" id="APCN01003305">
    <property type="status" value="NOT_ANNOTATED_CDS"/>
    <property type="molecule type" value="Genomic_DNA"/>
</dbReference>
<dbReference type="SUPFAM" id="SSF52047">
    <property type="entry name" value="RNI-like"/>
    <property type="match status" value="1"/>
</dbReference>
<keyword evidence="4" id="KW-1185">Reference proteome</keyword>
<reference evidence="3" key="1">
    <citation type="submission" date="2022-08" db="UniProtKB">
        <authorList>
            <consortium name="EnsemblMetazoa"/>
        </authorList>
    </citation>
    <scope>IDENTIFICATION</scope>
    <source>
        <strain evidence="3">Dongola</strain>
    </source>
</reference>
<dbReference type="PANTHER" id="PTHR45712:SF22">
    <property type="entry name" value="INSULIN-LIKE GROWTH FACTOR-BINDING PROTEIN COMPLEX ACID LABILE SUBUNIT"/>
    <property type="match status" value="1"/>
</dbReference>
<dbReference type="AlphaFoldDB" id="A0A182HQB5"/>
<keyword evidence="1" id="KW-0433">Leucine-rich repeat</keyword>
<organism evidence="3 4">
    <name type="scientific">Anopheles arabiensis</name>
    <name type="common">Mosquito</name>
    <dbReference type="NCBI Taxonomy" id="7173"/>
    <lineage>
        <taxon>Eukaryota</taxon>
        <taxon>Metazoa</taxon>
        <taxon>Ecdysozoa</taxon>
        <taxon>Arthropoda</taxon>
        <taxon>Hexapoda</taxon>
        <taxon>Insecta</taxon>
        <taxon>Pterygota</taxon>
        <taxon>Neoptera</taxon>
        <taxon>Endopterygota</taxon>
        <taxon>Diptera</taxon>
        <taxon>Nematocera</taxon>
        <taxon>Culicoidea</taxon>
        <taxon>Culicidae</taxon>
        <taxon>Anophelinae</taxon>
        <taxon>Anopheles</taxon>
    </lineage>
</organism>
<dbReference type="GeneID" id="120901392"/>
<dbReference type="KEGG" id="aara:120901392"/>
<dbReference type="InterPro" id="IPR050333">
    <property type="entry name" value="SLRP"/>
</dbReference>
<dbReference type="InterPro" id="IPR032675">
    <property type="entry name" value="LRR_dom_sf"/>
</dbReference>
<protein>
    <submittedName>
        <fullName evidence="3">Uncharacterized protein</fullName>
    </submittedName>
</protein>
<dbReference type="RefSeq" id="XP_040165238.1">
    <property type="nucleotide sequence ID" value="XM_040309304.1"/>
</dbReference>
<dbReference type="Proteomes" id="UP000075840">
    <property type="component" value="Unassembled WGS sequence"/>
</dbReference>
<evidence type="ECO:0000256" key="1">
    <source>
        <dbReference type="ARBA" id="ARBA00022614"/>
    </source>
</evidence>
<dbReference type="VEuPathDB" id="VectorBase:AARA21_011827"/>
<evidence type="ECO:0000256" key="2">
    <source>
        <dbReference type="ARBA" id="ARBA00022737"/>
    </source>
</evidence>
<name>A0A182HQB5_ANOAR</name>